<evidence type="ECO:0000313" key="4">
    <source>
        <dbReference type="RefSeq" id="XP_029025722.1"/>
    </source>
</evidence>
<feature type="region of interest" description="Disordered" evidence="2">
    <location>
        <begin position="1"/>
        <end position="38"/>
    </location>
</feature>
<dbReference type="AlphaFoldDB" id="A0A6P7P685"/>
<organism evidence="3 4">
    <name type="scientific">Betta splendens</name>
    <name type="common">Siamese fighting fish</name>
    <dbReference type="NCBI Taxonomy" id="158456"/>
    <lineage>
        <taxon>Eukaryota</taxon>
        <taxon>Metazoa</taxon>
        <taxon>Chordata</taxon>
        <taxon>Craniata</taxon>
        <taxon>Vertebrata</taxon>
        <taxon>Euteleostomi</taxon>
        <taxon>Actinopterygii</taxon>
        <taxon>Neopterygii</taxon>
        <taxon>Teleostei</taxon>
        <taxon>Neoteleostei</taxon>
        <taxon>Acanthomorphata</taxon>
        <taxon>Anabantaria</taxon>
        <taxon>Anabantiformes</taxon>
        <taxon>Anabantoidei</taxon>
        <taxon>Osphronemidae</taxon>
        <taxon>Betta</taxon>
    </lineage>
</organism>
<reference evidence="4" key="1">
    <citation type="submission" date="2025-08" db="UniProtKB">
        <authorList>
            <consortium name="RefSeq"/>
        </authorList>
    </citation>
    <scope>IDENTIFICATION</scope>
</reference>
<feature type="region of interest" description="Disordered" evidence="2">
    <location>
        <begin position="502"/>
        <end position="538"/>
    </location>
</feature>
<sequence length="538" mass="59108">MDSGSLDGDVLSPESTVTSLLSSSGHLRSSLLPPDHSSSFRYRDRDYDSASAALDAYIADFELSHCDRGPRKGLVLPRVPPAAPSRPRGRTLRNRDVLRESLTERELDFLNLPVSSLRHRDNRDRLSMTTDELLCIPPDGSMPVTHTSAFIYGLNPRSGASQLCFCSSGSRRGACARLSSSCRLQMPQTCRCKEKTNVNMSKSLDNIRSESKFKRVHRAGGPDSLSLHLPHWVTSNKADLDCSGMSSVPDLTYPAWIQHCDPSERWDRRAPRVSAPSWVAELEDDDSHQISQQVDNQQILKDLRLQFAEQISLLTTERKNSDVVENLFRDNRFESLIQKADEVLHCLSQSSGPADSSPAGSVSPVKTEDLLCSSLSRRPFFSLRESTATAGGATEALTDRGAQAHGDSIWKQPGPLEALKQMLFKLQAVETELQRQQAEASKASKAPAAPAARAACEPLQTEVNVITEEVSQRPEGVVELEGLSGGVCLQRALHHLHRLKLLVEEPGSKSKPDEVKDEDEGHYSSSSADGLCPQQKPA</sequence>
<dbReference type="CTD" id="105911499"/>
<feature type="compositionally biased region" description="Basic and acidic residues" evidence="2">
    <location>
        <begin position="502"/>
        <end position="522"/>
    </location>
</feature>
<dbReference type="PANTHER" id="PTHR35079:SF1">
    <property type="entry name" value="LUNG ADENOMA SUSCEPTIBILITY PROTEIN 2"/>
    <property type="match status" value="1"/>
</dbReference>
<dbReference type="PANTHER" id="PTHR35079">
    <property type="entry name" value="LUNG ADENOMA SUSCEPTIBILITY PROTEIN 2"/>
    <property type="match status" value="1"/>
</dbReference>
<dbReference type="RefSeq" id="XP_029025722.1">
    <property type="nucleotide sequence ID" value="XM_029169889.3"/>
</dbReference>
<keyword evidence="1" id="KW-0175">Coiled coil</keyword>
<evidence type="ECO:0000256" key="2">
    <source>
        <dbReference type="SAM" id="MobiDB-lite"/>
    </source>
</evidence>
<feature type="compositionally biased region" description="Low complexity" evidence="2">
    <location>
        <begin position="19"/>
        <end position="38"/>
    </location>
</feature>
<name>A0A6P7P685_BETSP</name>
<gene>
    <name evidence="4" type="primary">c12h18orf54</name>
</gene>
<dbReference type="Proteomes" id="UP000515150">
    <property type="component" value="Chromosome 12"/>
</dbReference>
<dbReference type="OrthoDB" id="9934714at2759"/>
<evidence type="ECO:0000313" key="3">
    <source>
        <dbReference type="Proteomes" id="UP000515150"/>
    </source>
</evidence>
<dbReference type="InterPro" id="IPR052679">
    <property type="entry name" value="Cell_Prolif_Regulator"/>
</dbReference>
<accession>A0A6P7P685</accession>
<dbReference type="GeneID" id="114867305"/>
<proteinExistence type="predicted"/>
<keyword evidence="3" id="KW-1185">Reference proteome</keyword>
<feature type="coiled-coil region" evidence="1">
    <location>
        <begin position="416"/>
        <end position="446"/>
    </location>
</feature>
<dbReference type="KEGG" id="bspl:114867305"/>
<evidence type="ECO:0000256" key="1">
    <source>
        <dbReference type="SAM" id="Coils"/>
    </source>
</evidence>
<protein>
    <submittedName>
        <fullName evidence="4">Lung adenoma susceptibility protein 2 isoform X1</fullName>
    </submittedName>
</protein>